<proteinExistence type="predicted"/>
<dbReference type="RefSeq" id="WP_087714308.1">
    <property type="nucleotide sequence ID" value="NZ_MWPH01000002.1"/>
</dbReference>
<dbReference type="AlphaFoldDB" id="A0A202E7D1"/>
<dbReference type="InterPro" id="IPR036188">
    <property type="entry name" value="FAD/NAD-bd_sf"/>
</dbReference>
<evidence type="ECO:0000256" key="6">
    <source>
        <dbReference type="ARBA" id="ARBA00023209"/>
    </source>
</evidence>
<evidence type="ECO:0000256" key="5">
    <source>
        <dbReference type="ARBA" id="ARBA00023098"/>
    </source>
</evidence>
<sequence length="496" mass="54456">MAHDQYDVVVVGGGIAGCFAAATAAAEGMAVAQLERKPREQGGYIACGDAIKRPREPANYPGPIDMDAIADDEAVLIDSNIDQIEFWDEDLDVRKVLPYDEQGSNVVDRYEFGQRLLEQAADNGVEQHYDTVVNEVTQDGRVTGVKAVRDGEPVTYKCDVLIDTAGAQSILQDMVDFDALDTAGDPTFEVPHYTHFGSAYREIIETEKPVSYHNAIVGKPLEELGYIWYFPRTPTQINVGLGFQMNKDPIPFADRIRRDLENRPEFQGATVAEKFGTKNKLGSAIALRRPLDSMVAPGYLAAGGAAGTTHPITGKGIRGAAYSGYSAGRAAVQAVEDGDVSEAGLWEHNRWLYREHGEAAKLASWDAYNVAASSMDVNVLRAVAALLPEAELREIVGTSTEIDSLKSKLHVGSGVLKNFVSESRKGTFETLGVSKRDLLEAIRGVRTTRDHVATYERQYEAYPADRDGFERWVAQRNRIDQAFYDDLGLAPSEHKY</sequence>
<reference evidence="9 10" key="1">
    <citation type="submission" date="2017-02" db="EMBL/GenBank/DDBJ databases">
        <title>Natronthermophilus aegyptiacus gen. nov.,sp. nov., an aerobic, extremely halophilic alkalithermophilic archaeon isolated from the athalassohaline Wadi An Natrun, Egypt.</title>
        <authorList>
            <person name="Zhao B."/>
        </authorList>
    </citation>
    <scope>NUCLEOTIDE SEQUENCE [LARGE SCALE GENOMIC DNA]</scope>
    <source>
        <strain evidence="9 10">CGMCC 1.3597</strain>
    </source>
</reference>
<dbReference type="Proteomes" id="UP000196084">
    <property type="component" value="Unassembled WGS sequence"/>
</dbReference>
<dbReference type="InterPro" id="IPR011777">
    <property type="entry name" value="Geranylgeranyl_Rdtase_fam"/>
</dbReference>
<comment type="caution">
    <text evidence="9">The sequence shown here is derived from an EMBL/GenBank/DDBJ whole genome shotgun (WGS) entry which is preliminary data.</text>
</comment>
<keyword evidence="7" id="KW-1208">Phospholipid metabolism</keyword>
<keyword evidence="5" id="KW-0443">Lipid metabolism</keyword>
<evidence type="ECO:0000256" key="3">
    <source>
        <dbReference type="ARBA" id="ARBA00022827"/>
    </source>
</evidence>
<evidence type="ECO:0000256" key="7">
    <source>
        <dbReference type="ARBA" id="ARBA00023264"/>
    </source>
</evidence>
<dbReference type="Gene3D" id="3.50.50.60">
    <property type="entry name" value="FAD/NAD(P)-binding domain"/>
    <property type="match status" value="1"/>
</dbReference>
<dbReference type="GO" id="GO:0008654">
    <property type="term" value="P:phospholipid biosynthetic process"/>
    <property type="evidence" value="ECO:0007669"/>
    <property type="project" value="UniProtKB-KW"/>
</dbReference>
<keyword evidence="6" id="KW-0594">Phospholipid biosynthesis</keyword>
<keyword evidence="1" id="KW-0444">Lipid biosynthesis</keyword>
<dbReference type="EMBL" id="MWPH01000002">
    <property type="protein sequence ID" value="OVE84038.1"/>
    <property type="molecule type" value="Genomic_DNA"/>
</dbReference>
<dbReference type="SUPFAM" id="SSF51905">
    <property type="entry name" value="FAD/NAD(P)-binding domain"/>
    <property type="match status" value="1"/>
</dbReference>
<evidence type="ECO:0000313" key="10">
    <source>
        <dbReference type="Proteomes" id="UP000196084"/>
    </source>
</evidence>
<feature type="domain" description="Digeranylgeranylglycerophospholipid reductase catalytic" evidence="8">
    <location>
        <begin position="200"/>
        <end position="248"/>
    </location>
</feature>
<dbReference type="OrthoDB" id="6062at2157"/>
<dbReference type="NCBIfam" id="TIGR02032">
    <property type="entry name" value="GG-red-SF"/>
    <property type="match status" value="1"/>
</dbReference>
<protein>
    <submittedName>
        <fullName evidence="9">Geranylgeranyl reductase</fullName>
    </submittedName>
</protein>
<accession>A0A202E7D1</accession>
<dbReference type="PANTHER" id="PTHR42685:SF18">
    <property type="entry name" value="DIGERANYLGERANYLGLYCEROPHOSPHOLIPID REDUCTASE"/>
    <property type="match status" value="1"/>
</dbReference>
<dbReference type="Pfam" id="PF22578">
    <property type="entry name" value="GGR_cat"/>
    <property type="match status" value="1"/>
</dbReference>
<dbReference type="InterPro" id="IPR054715">
    <property type="entry name" value="GGR_cat"/>
</dbReference>
<gene>
    <name evidence="9" type="ORF">B2G88_06260</name>
</gene>
<name>A0A202E7D1_9EURY</name>
<dbReference type="GO" id="GO:0016628">
    <property type="term" value="F:oxidoreductase activity, acting on the CH-CH group of donors, NAD or NADP as acceptor"/>
    <property type="evidence" value="ECO:0007669"/>
    <property type="project" value="InterPro"/>
</dbReference>
<organism evidence="9 10">
    <name type="scientific">Natronolimnobius baerhuensis</name>
    <dbReference type="NCBI Taxonomy" id="253108"/>
    <lineage>
        <taxon>Archaea</taxon>
        <taxon>Methanobacteriati</taxon>
        <taxon>Methanobacteriota</taxon>
        <taxon>Stenosarchaea group</taxon>
        <taxon>Halobacteria</taxon>
        <taxon>Halobacteriales</taxon>
        <taxon>Natrialbaceae</taxon>
        <taxon>Natronolimnobius</taxon>
    </lineage>
</organism>
<dbReference type="PANTHER" id="PTHR42685">
    <property type="entry name" value="GERANYLGERANYL DIPHOSPHATE REDUCTASE"/>
    <property type="match status" value="1"/>
</dbReference>
<evidence type="ECO:0000313" key="9">
    <source>
        <dbReference type="EMBL" id="OVE84038.1"/>
    </source>
</evidence>
<keyword evidence="4" id="KW-0560">Oxidoreductase</keyword>
<evidence type="ECO:0000256" key="2">
    <source>
        <dbReference type="ARBA" id="ARBA00022630"/>
    </source>
</evidence>
<dbReference type="Pfam" id="PF12831">
    <property type="entry name" value="FAD_oxidored"/>
    <property type="match status" value="1"/>
</dbReference>
<evidence type="ECO:0000256" key="1">
    <source>
        <dbReference type="ARBA" id="ARBA00022516"/>
    </source>
</evidence>
<evidence type="ECO:0000259" key="8">
    <source>
        <dbReference type="Pfam" id="PF22578"/>
    </source>
</evidence>
<keyword evidence="2" id="KW-0285">Flavoprotein</keyword>
<evidence type="ECO:0000256" key="4">
    <source>
        <dbReference type="ARBA" id="ARBA00023002"/>
    </source>
</evidence>
<keyword evidence="10" id="KW-1185">Reference proteome</keyword>
<dbReference type="InterPro" id="IPR050407">
    <property type="entry name" value="Geranylgeranyl_reductase"/>
</dbReference>
<keyword evidence="3" id="KW-0274">FAD</keyword>